<organism evidence="1 2">
    <name type="scientific">Elysia crispata</name>
    <name type="common">lettuce slug</name>
    <dbReference type="NCBI Taxonomy" id="231223"/>
    <lineage>
        <taxon>Eukaryota</taxon>
        <taxon>Metazoa</taxon>
        <taxon>Spiralia</taxon>
        <taxon>Lophotrochozoa</taxon>
        <taxon>Mollusca</taxon>
        <taxon>Gastropoda</taxon>
        <taxon>Heterobranchia</taxon>
        <taxon>Euthyneura</taxon>
        <taxon>Panpulmonata</taxon>
        <taxon>Sacoglossa</taxon>
        <taxon>Placobranchoidea</taxon>
        <taxon>Plakobranchidae</taxon>
        <taxon>Elysia</taxon>
    </lineage>
</organism>
<proteinExistence type="predicted"/>
<dbReference type="Proteomes" id="UP001283361">
    <property type="component" value="Unassembled WGS sequence"/>
</dbReference>
<protein>
    <submittedName>
        <fullName evidence="1">Uncharacterized protein</fullName>
    </submittedName>
</protein>
<gene>
    <name evidence="1" type="ORF">RRG08_009916</name>
</gene>
<keyword evidence="2" id="KW-1185">Reference proteome</keyword>
<accession>A0AAE1E3E6</accession>
<sequence>MPKSRLEMPDAIKVIVSPLAHQCVITSVYSVCDDCVTISMYGSLSHPSLVLLESVSSLPGAVRVCLTPPWRYWSLSHPSLVLLESVSPLPGVVRICLTPPWCC</sequence>
<comment type="caution">
    <text evidence="1">The sequence shown here is derived from an EMBL/GenBank/DDBJ whole genome shotgun (WGS) entry which is preliminary data.</text>
</comment>
<reference evidence="1" key="1">
    <citation type="journal article" date="2023" name="G3 (Bethesda)">
        <title>A reference genome for the long-term kleptoplast-retaining sea slug Elysia crispata morphotype clarki.</title>
        <authorList>
            <person name="Eastman K.E."/>
            <person name="Pendleton A.L."/>
            <person name="Shaikh M.A."/>
            <person name="Suttiyut T."/>
            <person name="Ogas R."/>
            <person name="Tomko P."/>
            <person name="Gavelis G."/>
            <person name="Widhalm J.R."/>
            <person name="Wisecaver J.H."/>
        </authorList>
    </citation>
    <scope>NUCLEOTIDE SEQUENCE</scope>
    <source>
        <strain evidence="1">ECLA1</strain>
    </source>
</reference>
<dbReference type="AlphaFoldDB" id="A0AAE1E3E6"/>
<evidence type="ECO:0000313" key="1">
    <source>
        <dbReference type="EMBL" id="KAK3792557.1"/>
    </source>
</evidence>
<name>A0AAE1E3E6_9GAST</name>
<dbReference type="EMBL" id="JAWDGP010001363">
    <property type="protein sequence ID" value="KAK3792557.1"/>
    <property type="molecule type" value="Genomic_DNA"/>
</dbReference>
<evidence type="ECO:0000313" key="2">
    <source>
        <dbReference type="Proteomes" id="UP001283361"/>
    </source>
</evidence>